<evidence type="ECO:0000313" key="2">
    <source>
        <dbReference type="EMBL" id="KAB0343192.1"/>
    </source>
</evidence>
<dbReference type="AlphaFoldDB" id="A0A5N3V205"/>
<gene>
    <name evidence="2" type="ORF">FD754_020118</name>
</gene>
<proteinExistence type="predicted"/>
<name>A0A5N3V205_MUNMU</name>
<organism evidence="2 3">
    <name type="scientific">Muntiacus muntjak</name>
    <name type="common">Barking deer</name>
    <name type="synonym">Indian muntjac</name>
    <dbReference type="NCBI Taxonomy" id="9888"/>
    <lineage>
        <taxon>Eukaryota</taxon>
        <taxon>Metazoa</taxon>
        <taxon>Chordata</taxon>
        <taxon>Craniata</taxon>
        <taxon>Vertebrata</taxon>
        <taxon>Euteleostomi</taxon>
        <taxon>Mammalia</taxon>
        <taxon>Eutheria</taxon>
        <taxon>Laurasiatheria</taxon>
        <taxon>Artiodactyla</taxon>
        <taxon>Ruminantia</taxon>
        <taxon>Pecora</taxon>
        <taxon>Cervidae</taxon>
        <taxon>Muntiacinae</taxon>
        <taxon>Muntiacus</taxon>
    </lineage>
</organism>
<evidence type="ECO:0000256" key="1">
    <source>
        <dbReference type="SAM" id="Phobius"/>
    </source>
</evidence>
<dbReference type="Proteomes" id="UP000326458">
    <property type="component" value="Unassembled WGS sequence"/>
</dbReference>
<protein>
    <submittedName>
        <fullName evidence="2">Uncharacterized protein</fullName>
    </submittedName>
</protein>
<reference evidence="2 3" key="1">
    <citation type="submission" date="2019-06" db="EMBL/GenBank/DDBJ databases">
        <title>Discovery of a novel chromosome fission-fusion reversal in muntjac.</title>
        <authorList>
            <person name="Mudd A.B."/>
            <person name="Bredeson J.V."/>
            <person name="Baum R."/>
            <person name="Hockemeyer D."/>
            <person name="Rokhsar D.S."/>
        </authorList>
    </citation>
    <scope>NUCLEOTIDE SEQUENCE [LARGE SCALE GENOMIC DNA]</scope>
    <source>
        <strain evidence="2">UTSW_UCB_Mm</strain>
        <tissue evidence="2">Fibroblast cell line</tissue>
    </source>
</reference>
<keyword evidence="1" id="KW-0472">Membrane</keyword>
<feature type="transmembrane region" description="Helical" evidence="1">
    <location>
        <begin position="55"/>
        <end position="77"/>
    </location>
</feature>
<evidence type="ECO:0000313" key="3">
    <source>
        <dbReference type="Proteomes" id="UP000326458"/>
    </source>
</evidence>
<sequence length="78" mass="8767">MDGWMDGWMDEWVDGWMDGWMDGWVDGWVGRSAPFFQHAMPTSVSLSHLGNSRRISNFFTVIILGMASLSSGVTTTIH</sequence>
<keyword evidence="1" id="KW-0812">Transmembrane</keyword>
<dbReference type="EMBL" id="VCEA01000003">
    <property type="protein sequence ID" value="KAB0343192.1"/>
    <property type="molecule type" value="Genomic_DNA"/>
</dbReference>
<keyword evidence="1" id="KW-1133">Transmembrane helix</keyword>
<comment type="caution">
    <text evidence="2">The sequence shown here is derived from an EMBL/GenBank/DDBJ whole genome shotgun (WGS) entry which is preliminary data.</text>
</comment>
<keyword evidence="3" id="KW-1185">Reference proteome</keyword>
<accession>A0A5N3V205</accession>